<name>A0A0A9A2E8_ARUDO</name>
<sequence length="53" mass="5840">MYSPHQEQGHCCCGIAMNRQSNNHALQRCTARAVSSDTSTSDELCSTRLQALQ</sequence>
<dbReference type="EMBL" id="GBRH01256668">
    <property type="protein sequence ID" value="JAD41227.1"/>
    <property type="molecule type" value="Transcribed_RNA"/>
</dbReference>
<accession>A0A0A9A2E8</accession>
<organism evidence="1">
    <name type="scientific">Arundo donax</name>
    <name type="common">Giant reed</name>
    <name type="synonym">Donax arundinaceus</name>
    <dbReference type="NCBI Taxonomy" id="35708"/>
    <lineage>
        <taxon>Eukaryota</taxon>
        <taxon>Viridiplantae</taxon>
        <taxon>Streptophyta</taxon>
        <taxon>Embryophyta</taxon>
        <taxon>Tracheophyta</taxon>
        <taxon>Spermatophyta</taxon>
        <taxon>Magnoliopsida</taxon>
        <taxon>Liliopsida</taxon>
        <taxon>Poales</taxon>
        <taxon>Poaceae</taxon>
        <taxon>PACMAD clade</taxon>
        <taxon>Arundinoideae</taxon>
        <taxon>Arundineae</taxon>
        <taxon>Arundo</taxon>
    </lineage>
</organism>
<reference evidence="1" key="1">
    <citation type="submission" date="2014-09" db="EMBL/GenBank/DDBJ databases">
        <authorList>
            <person name="Magalhaes I.L.F."/>
            <person name="Oliveira U."/>
            <person name="Santos F.R."/>
            <person name="Vidigal T.H.D.A."/>
            <person name="Brescovit A.D."/>
            <person name="Santos A.J."/>
        </authorList>
    </citation>
    <scope>NUCLEOTIDE SEQUENCE</scope>
    <source>
        <tissue evidence="1">Shoot tissue taken approximately 20 cm above the soil surface</tissue>
    </source>
</reference>
<evidence type="ECO:0000313" key="1">
    <source>
        <dbReference type="EMBL" id="JAD41227.1"/>
    </source>
</evidence>
<reference evidence="1" key="2">
    <citation type="journal article" date="2015" name="Data Brief">
        <title>Shoot transcriptome of the giant reed, Arundo donax.</title>
        <authorList>
            <person name="Barrero R.A."/>
            <person name="Guerrero F.D."/>
            <person name="Moolhuijzen P."/>
            <person name="Goolsby J.A."/>
            <person name="Tidwell J."/>
            <person name="Bellgard S.E."/>
            <person name="Bellgard M.I."/>
        </authorList>
    </citation>
    <scope>NUCLEOTIDE SEQUENCE</scope>
    <source>
        <tissue evidence="1">Shoot tissue taken approximately 20 cm above the soil surface</tissue>
    </source>
</reference>
<proteinExistence type="predicted"/>
<protein>
    <submittedName>
        <fullName evidence="1">Uncharacterized protein</fullName>
    </submittedName>
</protein>
<dbReference type="AlphaFoldDB" id="A0A0A9A2E8"/>